<accession>A0A4Y2E496</accession>
<evidence type="ECO:0000313" key="1">
    <source>
        <dbReference type="EMBL" id="GBM23970.1"/>
    </source>
</evidence>
<dbReference type="Proteomes" id="UP000499080">
    <property type="component" value="Unassembled WGS sequence"/>
</dbReference>
<organism evidence="1 2">
    <name type="scientific">Araneus ventricosus</name>
    <name type="common">Orbweaver spider</name>
    <name type="synonym">Epeira ventricosa</name>
    <dbReference type="NCBI Taxonomy" id="182803"/>
    <lineage>
        <taxon>Eukaryota</taxon>
        <taxon>Metazoa</taxon>
        <taxon>Ecdysozoa</taxon>
        <taxon>Arthropoda</taxon>
        <taxon>Chelicerata</taxon>
        <taxon>Arachnida</taxon>
        <taxon>Araneae</taxon>
        <taxon>Araneomorphae</taxon>
        <taxon>Entelegynae</taxon>
        <taxon>Araneoidea</taxon>
        <taxon>Araneidae</taxon>
        <taxon>Araneus</taxon>
    </lineage>
</organism>
<comment type="caution">
    <text evidence="1">The sequence shown here is derived from an EMBL/GenBank/DDBJ whole genome shotgun (WGS) entry which is preliminary data.</text>
</comment>
<name>A0A4Y2E496_ARAVE</name>
<reference evidence="1 2" key="1">
    <citation type="journal article" date="2019" name="Sci. Rep.">
        <title>Orb-weaving spider Araneus ventricosus genome elucidates the spidroin gene catalogue.</title>
        <authorList>
            <person name="Kono N."/>
            <person name="Nakamura H."/>
            <person name="Ohtoshi R."/>
            <person name="Moran D.A.P."/>
            <person name="Shinohara A."/>
            <person name="Yoshida Y."/>
            <person name="Fujiwara M."/>
            <person name="Mori M."/>
            <person name="Tomita M."/>
            <person name="Arakawa K."/>
        </authorList>
    </citation>
    <scope>NUCLEOTIDE SEQUENCE [LARGE SCALE GENOMIC DNA]</scope>
</reference>
<proteinExistence type="predicted"/>
<evidence type="ECO:0000313" key="2">
    <source>
        <dbReference type="Proteomes" id="UP000499080"/>
    </source>
</evidence>
<keyword evidence="2" id="KW-1185">Reference proteome</keyword>
<dbReference type="EMBL" id="BGPR01000507">
    <property type="protein sequence ID" value="GBM23970.1"/>
    <property type="molecule type" value="Genomic_DNA"/>
</dbReference>
<dbReference type="AlphaFoldDB" id="A0A4Y2E496"/>
<protein>
    <submittedName>
        <fullName evidence="1">Uncharacterized protein</fullName>
    </submittedName>
</protein>
<sequence>MQPINRACKVGKRVDHTVECELVALVQLSYINVRFEAALRLFWNGRHDFEPRSDDKDDTWSYFSKLPHHISATWLHLRCCKESFQLQQNAG</sequence>
<gene>
    <name evidence="1" type="ORF">AVEN_198202_1</name>
</gene>